<gene>
    <name evidence="3" type="ORF">DFP72DRAFT_1043210</name>
</gene>
<evidence type="ECO:0000256" key="1">
    <source>
        <dbReference type="SAM" id="MobiDB-lite"/>
    </source>
</evidence>
<sequence length="519" mass="56808">MRGQKIDQAPSTIARGLSKYTSSVALEAAAAACALDNPDKALGWLEQGRCRVWAQFKILFNPLDDVRIHHENLTQCIANLSKAVEHAGSLPRQSHVDMFLSEKILLEDEVRSAHVDHATKWDEFLKAAVAIPGFGSILMPLPCSAIMQHLPESGPIVIINIDSCRCDALALLAGMDEPLHIPLPHFSTEKASTYRTILETQLHSHNLRSREPEARGAGPLRSGKRHKDLPMHQVLRGLFEEVVKPVLDGLAFSKVDRTTGKVPPRLWWCPTGPLSFLPLHAAGIYRGSNQESVFDYVMSSYTPSFTALTDRVKSSRLVDSKASGLFLTSQPSVPGACSIPGTTKERGEGPQMEGDEMMVAECLEHMQRFSCIHLACHGEQNAAEPLRSRFLFHQGSLELGTILKSNLKHADLAFLSACQTSTGKETLSDEAVHLAAGMLAAGYRRVVGTMRSIGDEAAQDVAMMFYDYLFALQAGTGGTAFDGTHSAVALHHTTQQLRLSLDDSEKSLLTWIPFVHFGL</sequence>
<dbReference type="AlphaFoldDB" id="A0A8H6I6A5"/>
<evidence type="ECO:0000313" key="3">
    <source>
        <dbReference type="EMBL" id="KAF6759596.1"/>
    </source>
</evidence>
<dbReference type="Proteomes" id="UP000521943">
    <property type="component" value="Unassembled WGS sequence"/>
</dbReference>
<evidence type="ECO:0000313" key="4">
    <source>
        <dbReference type="Proteomes" id="UP000521943"/>
    </source>
</evidence>
<organism evidence="3 4">
    <name type="scientific">Ephemerocybe angulata</name>
    <dbReference type="NCBI Taxonomy" id="980116"/>
    <lineage>
        <taxon>Eukaryota</taxon>
        <taxon>Fungi</taxon>
        <taxon>Dikarya</taxon>
        <taxon>Basidiomycota</taxon>
        <taxon>Agaricomycotina</taxon>
        <taxon>Agaricomycetes</taxon>
        <taxon>Agaricomycetidae</taxon>
        <taxon>Agaricales</taxon>
        <taxon>Agaricineae</taxon>
        <taxon>Psathyrellaceae</taxon>
        <taxon>Ephemerocybe</taxon>
    </lineage>
</organism>
<protein>
    <submittedName>
        <fullName evidence="3">CHAT domain-containing protein</fullName>
    </submittedName>
</protein>
<feature type="region of interest" description="Disordered" evidence="1">
    <location>
        <begin position="206"/>
        <end position="225"/>
    </location>
</feature>
<dbReference type="InterPro" id="IPR024983">
    <property type="entry name" value="CHAT_dom"/>
</dbReference>
<feature type="domain" description="CHAT" evidence="2">
    <location>
        <begin position="234"/>
        <end position="518"/>
    </location>
</feature>
<name>A0A8H6I6A5_9AGAR</name>
<keyword evidence="4" id="KW-1185">Reference proteome</keyword>
<comment type="caution">
    <text evidence="3">The sequence shown here is derived from an EMBL/GenBank/DDBJ whole genome shotgun (WGS) entry which is preliminary data.</text>
</comment>
<reference evidence="3 4" key="1">
    <citation type="submission" date="2020-07" db="EMBL/GenBank/DDBJ databases">
        <title>Comparative genomics of pyrophilous fungi reveals a link between fire events and developmental genes.</title>
        <authorList>
            <consortium name="DOE Joint Genome Institute"/>
            <person name="Steindorff A.S."/>
            <person name="Carver A."/>
            <person name="Calhoun S."/>
            <person name="Stillman K."/>
            <person name="Liu H."/>
            <person name="Lipzen A."/>
            <person name="Pangilinan J."/>
            <person name="Labutti K."/>
            <person name="Bruns T.D."/>
            <person name="Grigoriev I.V."/>
        </authorList>
    </citation>
    <scope>NUCLEOTIDE SEQUENCE [LARGE SCALE GENOMIC DNA]</scope>
    <source>
        <strain evidence="3 4">CBS 144469</strain>
    </source>
</reference>
<dbReference type="EMBL" id="JACGCI010000015">
    <property type="protein sequence ID" value="KAF6759596.1"/>
    <property type="molecule type" value="Genomic_DNA"/>
</dbReference>
<dbReference type="OrthoDB" id="9991317at2759"/>
<accession>A0A8H6I6A5</accession>
<proteinExistence type="predicted"/>
<evidence type="ECO:0000259" key="2">
    <source>
        <dbReference type="Pfam" id="PF12770"/>
    </source>
</evidence>
<dbReference type="Pfam" id="PF12770">
    <property type="entry name" value="CHAT"/>
    <property type="match status" value="1"/>
</dbReference>